<dbReference type="EMBL" id="JARKIE010000076">
    <property type="protein sequence ID" value="KAJ7688879.1"/>
    <property type="molecule type" value="Genomic_DNA"/>
</dbReference>
<evidence type="ECO:0000256" key="1">
    <source>
        <dbReference type="SAM" id="MobiDB-lite"/>
    </source>
</evidence>
<comment type="caution">
    <text evidence="2">The sequence shown here is derived from an EMBL/GenBank/DDBJ whole genome shotgun (WGS) entry which is preliminary data.</text>
</comment>
<proteinExistence type="predicted"/>
<dbReference type="AlphaFoldDB" id="A0AAD7GD02"/>
<protein>
    <submittedName>
        <fullName evidence="2">Uncharacterized protein</fullName>
    </submittedName>
</protein>
<accession>A0AAD7GD02</accession>
<gene>
    <name evidence="2" type="ORF">B0H17DRAFT_1135423</name>
</gene>
<evidence type="ECO:0000313" key="2">
    <source>
        <dbReference type="EMBL" id="KAJ7688879.1"/>
    </source>
</evidence>
<name>A0AAD7GD02_MYCRO</name>
<dbReference type="Proteomes" id="UP001221757">
    <property type="component" value="Unassembled WGS sequence"/>
</dbReference>
<evidence type="ECO:0000313" key="3">
    <source>
        <dbReference type="Proteomes" id="UP001221757"/>
    </source>
</evidence>
<keyword evidence="3" id="KW-1185">Reference proteome</keyword>
<feature type="region of interest" description="Disordered" evidence="1">
    <location>
        <begin position="21"/>
        <end position="83"/>
    </location>
</feature>
<sequence>MTIFQTAEYARTMLQRLKPPSGILMRGAFPGGPAKTAHPPPQEDEAESVGRPPQSVLSSLPCRTKGTQDGGTRFEPISQPAVPPWAAAEGGLADVARLLPQDDGPNSPMAVFKVPLDSSRLSVATKTDGCPKLERLAGRKSRIITRLVSHCPNDDG</sequence>
<organism evidence="2 3">
    <name type="scientific">Mycena rosella</name>
    <name type="common">Pink bonnet</name>
    <name type="synonym">Agaricus rosellus</name>
    <dbReference type="NCBI Taxonomy" id="1033263"/>
    <lineage>
        <taxon>Eukaryota</taxon>
        <taxon>Fungi</taxon>
        <taxon>Dikarya</taxon>
        <taxon>Basidiomycota</taxon>
        <taxon>Agaricomycotina</taxon>
        <taxon>Agaricomycetes</taxon>
        <taxon>Agaricomycetidae</taxon>
        <taxon>Agaricales</taxon>
        <taxon>Marasmiineae</taxon>
        <taxon>Mycenaceae</taxon>
        <taxon>Mycena</taxon>
    </lineage>
</organism>
<reference evidence="2" key="1">
    <citation type="submission" date="2023-03" db="EMBL/GenBank/DDBJ databases">
        <title>Massive genome expansion in bonnet fungi (Mycena s.s.) driven by repeated elements and novel gene families across ecological guilds.</title>
        <authorList>
            <consortium name="Lawrence Berkeley National Laboratory"/>
            <person name="Harder C.B."/>
            <person name="Miyauchi S."/>
            <person name="Viragh M."/>
            <person name="Kuo A."/>
            <person name="Thoen E."/>
            <person name="Andreopoulos B."/>
            <person name="Lu D."/>
            <person name="Skrede I."/>
            <person name="Drula E."/>
            <person name="Henrissat B."/>
            <person name="Morin E."/>
            <person name="Kohler A."/>
            <person name="Barry K."/>
            <person name="LaButti K."/>
            <person name="Morin E."/>
            <person name="Salamov A."/>
            <person name="Lipzen A."/>
            <person name="Mereny Z."/>
            <person name="Hegedus B."/>
            <person name="Baldrian P."/>
            <person name="Stursova M."/>
            <person name="Weitz H."/>
            <person name="Taylor A."/>
            <person name="Grigoriev I.V."/>
            <person name="Nagy L.G."/>
            <person name="Martin F."/>
            <person name="Kauserud H."/>
        </authorList>
    </citation>
    <scope>NUCLEOTIDE SEQUENCE</scope>
    <source>
        <strain evidence="2">CBHHK067</strain>
    </source>
</reference>